<protein>
    <submittedName>
        <fullName evidence="2">Uncharacterized protein</fullName>
    </submittedName>
</protein>
<evidence type="ECO:0000256" key="1">
    <source>
        <dbReference type="SAM" id="MobiDB-lite"/>
    </source>
</evidence>
<feature type="compositionally biased region" description="Basic and acidic residues" evidence="1">
    <location>
        <begin position="256"/>
        <end position="277"/>
    </location>
</feature>
<feature type="compositionally biased region" description="Basic residues" evidence="1">
    <location>
        <begin position="278"/>
        <end position="289"/>
    </location>
</feature>
<name>A0A1C3KI51_PLAOA</name>
<sequence>MAVLTKGNKQGKNIFFFCAKVSLCSLLLWILTYSDACQYGDSYGVVNYNVGTKLNARVVRSLFAAEVEIQEGEQETKKMLRAKAKDVADAPENDLDDEVSSIISESNSRKYNSLPNDWYPKIAPSCGELVENCEQMKIRKRAMEGDPEALSYYPSGYWDPYIALQRAIQKKLEEEKTYESYRKLLSAGFKDFPLVDDINANQIGEDEPYIERNYGGIETKQNVAGIKVPKMDKATVESKKESVIERQKGIEIGQVGEERKEKEKEKEKENENANEKKEKKKKKRLFCCC</sequence>
<dbReference type="VEuPathDB" id="PlasmoDB:PocGH01_00151300"/>
<dbReference type="OrthoDB" id="386608at2759"/>
<gene>
    <name evidence="2" type="primary">PowCR01_000113900</name>
    <name evidence="2" type="ORF">POWCR01_000113900</name>
</gene>
<proteinExistence type="predicted"/>
<dbReference type="Proteomes" id="UP000243200">
    <property type="component" value="Unassembled WGS sequence"/>
</dbReference>
<evidence type="ECO:0000313" key="2">
    <source>
        <dbReference type="EMBL" id="SBT73426.1"/>
    </source>
</evidence>
<organism evidence="2 3">
    <name type="scientific">Plasmodium ovale</name>
    <name type="common">malaria parasite P. ovale</name>
    <dbReference type="NCBI Taxonomy" id="36330"/>
    <lineage>
        <taxon>Eukaryota</taxon>
        <taxon>Sar</taxon>
        <taxon>Alveolata</taxon>
        <taxon>Apicomplexa</taxon>
        <taxon>Aconoidasida</taxon>
        <taxon>Haemosporida</taxon>
        <taxon>Plasmodiidae</taxon>
        <taxon>Plasmodium</taxon>
        <taxon>Plasmodium (Plasmodium)</taxon>
    </lineage>
</organism>
<evidence type="ECO:0000313" key="3">
    <source>
        <dbReference type="Proteomes" id="UP000243200"/>
    </source>
</evidence>
<dbReference type="AlphaFoldDB" id="A0A1C3KI51"/>
<feature type="region of interest" description="Disordered" evidence="1">
    <location>
        <begin position="250"/>
        <end position="289"/>
    </location>
</feature>
<dbReference type="VEuPathDB" id="PlasmoDB:POWCR01_000113900"/>
<accession>A0A1C3KI51</accession>
<dbReference type="EMBL" id="FLRJ01000363">
    <property type="protein sequence ID" value="SBT73426.1"/>
    <property type="molecule type" value="Genomic_DNA"/>
</dbReference>
<reference evidence="2 3" key="1">
    <citation type="submission" date="2016-06" db="EMBL/GenBank/DDBJ databases">
        <authorList>
            <consortium name="Pathogen Informatics"/>
        </authorList>
    </citation>
    <scope>NUCLEOTIDE SEQUENCE [LARGE SCALE GENOMIC DNA]</scope>
</reference>